<feature type="region of interest" description="Disordered" evidence="1">
    <location>
        <begin position="1"/>
        <end position="70"/>
    </location>
</feature>
<proteinExistence type="predicted"/>
<feature type="compositionally biased region" description="Polar residues" evidence="1">
    <location>
        <begin position="1"/>
        <end position="13"/>
    </location>
</feature>
<dbReference type="AlphaFoldDB" id="A0A9W9NRY7"/>
<dbReference type="RefSeq" id="XP_058328036.1">
    <property type="nucleotide sequence ID" value="XM_058477691.1"/>
</dbReference>
<reference evidence="2" key="1">
    <citation type="submission" date="2022-11" db="EMBL/GenBank/DDBJ databases">
        <authorList>
            <person name="Petersen C."/>
        </authorList>
    </citation>
    <scope>NUCLEOTIDE SEQUENCE</scope>
    <source>
        <strain evidence="2">IBT 19713</strain>
    </source>
</reference>
<dbReference type="Proteomes" id="UP001150941">
    <property type="component" value="Unassembled WGS sequence"/>
</dbReference>
<reference evidence="2" key="2">
    <citation type="journal article" date="2023" name="IMA Fungus">
        <title>Comparative genomic study of the Penicillium genus elucidates a diverse pangenome and 15 lateral gene transfer events.</title>
        <authorList>
            <person name="Petersen C."/>
            <person name="Sorensen T."/>
            <person name="Nielsen M.R."/>
            <person name="Sondergaard T.E."/>
            <person name="Sorensen J.L."/>
            <person name="Fitzpatrick D.A."/>
            <person name="Frisvad J.C."/>
            <person name="Nielsen K.L."/>
        </authorList>
    </citation>
    <scope>NUCLEOTIDE SEQUENCE</scope>
    <source>
        <strain evidence="2">IBT 19713</strain>
    </source>
</reference>
<organism evidence="2 3">
    <name type="scientific">Penicillium chermesinum</name>
    <dbReference type="NCBI Taxonomy" id="63820"/>
    <lineage>
        <taxon>Eukaryota</taxon>
        <taxon>Fungi</taxon>
        <taxon>Dikarya</taxon>
        <taxon>Ascomycota</taxon>
        <taxon>Pezizomycotina</taxon>
        <taxon>Eurotiomycetes</taxon>
        <taxon>Eurotiomycetidae</taxon>
        <taxon>Eurotiales</taxon>
        <taxon>Aspergillaceae</taxon>
        <taxon>Penicillium</taxon>
    </lineage>
</organism>
<evidence type="ECO:0000256" key="1">
    <source>
        <dbReference type="SAM" id="MobiDB-lite"/>
    </source>
</evidence>
<comment type="caution">
    <text evidence="2">The sequence shown here is derived from an EMBL/GenBank/DDBJ whole genome shotgun (WGS) entry which is preliminary data.</text>
</comment>
<protein>
    <submittedName>
        <fullName evidence="2">Uncharacterized protein</fullName>
    </submittedName>
</protein>
<name>A0A9W9NRY7_9EURO</name>
<dbReference type="EMBL" id="JAPQKS010000006">
    <property type="protein sequence ID" value="KAJ5223853.1"/>
    <property type="molecule type" value="Genomic_DNA"/>
</dbReference>
<gene>
    <name evidence="2" type="ORF">N7468_008395</name>
</gene>
<evidence type="ECO:0000313" key="3">
    <source>
        <dbReference type="Proteomes" id="UP001150941"/>
    </source>
</evidence>
<dbReference type="GeneID" id="83204994"/>
<evidence type="ECO:0000313" key="2">
    <source>
        <dbReference type="EMBL" id="KAJ5223853.1"/>
    </source>
</evidence>
<keyword evidence="3" id="KW-1185">Reference proteome</keyword>
<accession>A0A9W9NRY7</accession>
<sequence>MNSEGTNNNTDLNRSVLKDQPTTKSPEASKDRSIKSETSTPIKSEPESPKETSSAKAVLIEQTPEQKEEHYKRRDELIAMIDHAITIQLESVGQAQHSVDFMLKTLPSELKGILDATHIKESAEDNLQDISLMTASVAETYSKCCEILRHTPGVKEQLTMAKWDSDGDITPYIAVIQKTGQLSTDAYALFRDLAKVLDFLRPAKETLLALVPAEKREFVPDRL</sequence>